<dbReference type="InterPro" id="IPR030381">
    <property type="entry name" value="G_DYNAMIN_dom"/>
</dbReference>
<feature type="non-terminal residue" evidence="8">
    <location>
        <position position="1"/>
    </location>
</feature>
<dbReference type="InterPro" id="IPR019762">
    <property type="entry name" value="Dynamin_GTPase_CS"/>
</dbReference>
<keyword evidence="9" id="KW-1185">Reference proteome</keyword>
<dbReference type="GO" id="GO:0008017">
    <property type="term" value="F:microtubule binding"/>
    <property type="evidence" value="ECO:0007669"/>
    <property type="project" value="TreeGrafter"/>
</dbReference>
<organism evidence="8 9">
    <name type="scientific">Atractosteus spatula</name>
    <name type="common">Alligator gar</name>
    <name type="synonym">Lepisosteus spatula</name>
    <dbReference type="NCBI Taxonomy" id="7917"/>
    <lineage>
        <taxon>Eukaryota</taxon>
        <taxon>Metazoa</taxon>
        <taxon>Chordata</taxon>
        <taxon>Craniata</taxon>
        <taxon>Vertebrata</taxon>
        <taxon>Euteleostomi</taxon>
        <taxon>Actinopterygii</taxon>
        <taxon>Neopterygii</taxon>
        <taxon>Holostei</taxon>
        <taxon>Semionotiformes</taxon>
        <taxon>Lepisosteidae</taxon>
        <taxon>Atractosteus</taxon>
    </lineage>
</organism>
<dbReference type="Pfam" id="PF00350">
    <property type="entry name" value="Dynamin_N"/>
    <property type="match status" value="1"/>
</dbReference>
<dbReference type="InterPro" id="IPR022812">
    <property type="entry name" value="Dynamin"/>
</dbReference>
<dbReference type="Gene3D" id="1.20.120.1240">
    <property type="entry name" value="Dynamin, middle domain"/>
    <property type="match status" value="1"/>
</dbReference>
<dbReference type="AlphaFoldDB" id="A0A8J7NCQ4"/>
<dbReference type="InterPro" id="IPR001401">
    <property type="entry name" value="Dynamin_GTPase"/>
</dbReference>
<dbReference type="Pfam" id="PF02212">
    <property type="entry name" value="GED"/>
    <property type="match status" value="1"/>
</dbReference>
<dbReference type="Gene3D" id="3.40.50.300">
    <property type="entry name" value="P-loop containing nucleotide triphosphate hydrolases"/>
    <property type="match status" value="1"/>
</dbReference>
<feature type="domain" description="Dynamin-type G" evidence="7">
    <location>
        <begin position="38"/>
        <end position="303"/>
    </location>
</feature>
<dbReference type="EMBL" id="JAAWVO010004087">
    <property type="protein sequence ID" value="MBN3312014.1"/>
    <property type="molecule type" value="Genomic_DNA"/>
</dbReference>
<evidence type="ECO:0000256" key="2">
    <source>
        <dbReference type="ARBA" id="ARBA00022490"/>
    </source>
</evidence>
<dbReference type="GO" id="GO:0005874">
    <property type="term" value="C:microtubule"/>
    <property type="evidence" value="ECO:0007669"/>
    <property type="project" value="TreeGrafter"/>
</dbReference>
<keyword evidence="4 5" id="KW-0342">GTP-binding</keyword>
<dbReference type="GO" id="GO:0005634">
    <property type="term" value="C:nucleus"/>
    <property type="evidence" value="ECO:0007669"/>
    <property type="project" value="TreeGrafter"/>
</dbReference>
<feature type="domain" description="GED" evidence="6">
    <location>
        <begin position="523"/>
        <end position="615"/>
    </location>
</feature>
<evidence type="ECO:0000313" key="9">
    <source>
        <dbReference type="Proteomes" id="UP000736164"/>
    </source>
</evidence>
<dbReference type="GO" id="GO:0031623">
    <property type="term" value="P:receptor internalization"/>
    <property type="evidence" value="ECO:0007669"/>
    <property type="project" value="TreeGrafter"/>
</dbReference>
<proteinExistence type="inferred from homology"/>
<comment type="subcellular location">
    <subcellularLocation>
        <location evidence="1">Cytoplasm</location>
    </subcellularLocation>
</comment>
<dbReference type="InterPro" id="IPR003130">
    <property type="entry name" value="GED"/>
</dbReference>
<evidence type="ECO:0000256" key="5">
    <source>
        <dbReference type="RuleBase" id="RU003932"/>
    </source>
</evidence>
<dbReference type="PROSITE" id="PS00410">
    <property type="entry name" value="G_DYNAMIN_1"/>
    <property type="match status" value="1"/>
</dbReference>
<dbReference type="Proteomes" id="UP000736164">
    <property type="component" value="Unassembled WGS sequence"/>
</dbReference>
<dbReference type="InterPro" id="IPR020850">
    <property type="entry name" value="GED_dom"/>
</dbReference>
<dbReference type="PANTHER" id="PTHR11566">
    <property type="entry name" value="DYNAMIN"/>
    <property type="match status" value="1"/>
</dbReference>
<dbReference type="GO" id="GO:0016185">
    <property type="term" value="P:synaptic vesicle budding from presynaptic endocytic zone membrane"/>
    <property type="evidence" value="ECO:0007669"/>
    <property type="project" value="TreeGrafter"/>
</dbReference>
<dbReference type="CDD" id="cd08771">
    <property type="entry name" value="DLP_1"/>
    <property type="match status" value="1"/>
</dbReference>
<dbReference type="SMART" id="SM00053">
    <property type="entry name" value="DYNc"/>
    <property type="match status" value="1"/>
</dbReference>
<dbReference type="PANTHER" id="PTHR11566:SF199">
    <property type="entry name" value="INTERFERON-INDUCED GTP-BINDING PROTEIN MXC-RELATED"/>
    <property type="match status" value="1"/>
</dbReference>
<dbReference type="GO" id="GO:0003924">
    <property type="term" value="F:GTPase activity"/>
    <property type="evidence" value="ECO:0007669"/>
    <property type="project" value="InterPro"/>
</dbReference>
<dbReference type="GO" id="GO:0051607">
    <property type="term" value="P:defense response to virus"/>
    <property type="evidence" value="ECO:0007669"/>
    <property type="project" value="TreeGrafter"/>
</dbReference>
<gene>
    <name evidence="8" type="primary">Mx</name>
    <name evidence="8" type="ORF">GTO95_0000645</name>
</gene>
<dbReference type="PROSITE" id="PS51718">
    <property type="entry name" value="G_DYNAMIN_2"/>
    <property type="match status" value="1"/>
</dbReference>
<dbReference type="InterPro" id="IPR045063">
    <property type="entry name" value="Dynamin_N"/>
</dbReference>
<evidence type="ECO:0000256" key="4">
    <source>
        <dbReference type="ARBA" id="ARBA00023134"/>
    </source>
</evidence>
<reference evidence="8" key="1">
    <citation type="journal article" date="2021" name="Cell">
        <title>Tracing the genetic footprints of vertebrate landing in non-teleost ray-finned fishes.</title>
        <authorList>
            <person name="Bi X."/>
            <person name="Wang K."/>
            <person name="Yang L."/>
            <person name="Pan H."/>
            <person name="Jiang H."/>
            <person name="Wei Q."/>
            <person name="Fang M."/>
            <person name="Yu H."/>
            <person name="Zhu C."/>
            <person name="Cai Y."/>
            <person name="He Y."/>
            <person name="Gan X."/>
            <person name="Zeng H."/>
            <person name="Yu D."/>
            <person name="Zhu Y."/>
            <person name="Jiang H."/>
            <person name="Qiu Q."/>
            <person name="Yang H."/>
            <person name="Zhang Y.E."/>
            <person name="Wang W."/>
            <person name="Zhu M."/>
            <person name="He S."/>
            <person name="Zhang G."/>
        </authorList>
    </citation>
    <scope>NUCLEOTIDE SEQUENCE</scope>
    <source>
        <strain evidence="8">Allg_001</strain>
    </source>
</reference>
<dbReference type="FunFam" id="3.40.50.300:FF:000621">
    <property type="entry name" value="Interferon-induced GTP-binding protein Mx1"/>
    <property type="match status" value="1"/>
</dbReference>
<dbReference type="FunFam" id="1.20.120.1240:FF:000007">
    <property type="entry name" value="Interferon-induced GTP-binding protein Mx1"/>
    <property type="match status" value="1"/>
</dbReference>
<comment type="caution">
    <text evidence="8">The sequence shown here is derived from an EMBL/GenBank/DDBJ whole genome shotgun (WGS) entry which is preliminary data.</text>
</comment>
<dbReference type="InterPro" id="IPR000375">
    <property type="entry name" value="Dynamin_stalk"/>
</dbReference>
<comment type="similarity">
    <text evidence="5">Belongs to the TRAFAC class dynamin-like GTPase superfamily. Dynamin/Fzo/YdjA family.</text>
</comment>
<evidence type="ECO:0000256" key="3">
    <source>
        <dbReference type="ARBA" id="ARBA00022741"/>
    </source>
</evidence>
<dbReference type="SMART" id="SM00302">
    <property type="entry name" value="GED"/>
    <property type="match status" value="1"/>
</dbReference>
<evidence type="ECO:0000259" key="6">
    <source>
        <dbReference type="PROSITE" id="PS51388"/>
    </source>
</evidence>
<dbReference type="GO" id="GO:0005886">
    <property type="term" value="C:plasma membrane"/>
    <property type="evidence" value="ECO:0007669"/>
    <property type="project" value="TreeGrafter"/>
</dbReference>
<protein>
    <submittedName>
        <fullName evidence="8">MX protein</fullName>
    </submittedName>
</protein>
<evidence type="ECO:0000259" key="7">
    <source>
        <dbReference type="PROSITE" id="PS51718"/>
    </source>
</evidence>
<feature type="non-terminal residue" evidence="8">
    <location>
        <position position="615"/>
    </location>
</feature>
<dbReference type="InterPro" id="IPR027417">
    <property type="entry name" value="P-loop_NTPase"/>
</dbReference>
<dbReference type="GO" id="GO:0005525">
    <property type="term" value="F:GTP binding"/>
    <property type="evidence" value="ECO:0007669"/>
    <property type="project" value="UniProtKB-KW"/>
</dbReference>
<accession>A0A8J7NCQ4</accession>
<dbReference type="PRINTS" id="PR00195">
    <property type="entry name" value="DYNAMIN"/>
</dbReference>
<dbReference type="GO" id="GO:0005737">
    <property type="term" value="C:cytoplasm"/>
    <property type="evidence" value="ECO:0007669"/>
    <property type="project" value="UniProtKB-SubCell"/>
</dbReference>
<dbReference type="PROSITE" id="PS51388">
    <property type="entry name" value="GED"/>
    <property type="match status" value="1"/>
</dbReference>
<evidence type="ECO:0000313" key="8">
    <source>
        <dbReference type="EMBL" id="MBN3312014.1"/>
    </source>
</evidence>
<name>A0A8J7NCQ4_ATRSP</name>
<sequence>MLCSIQHSSIALSKQYEEKVRPCIDLIDSLRSLGVEKDLGLPAIAVIGDQSSGKSSVLEALSGVALPRGSGIVTRCPLVLKLKKVKVGQPWKGRLTYKESDVELKSPSEVEKEVSTAQNVIAGNGVGISDEMINLEIQSSDVPDLTLIDLPGIARVAIKDQPRDIGDRIKGMIRRFIQKQETINLVVVPCTADIATTEALKMAKEVDPLGERTLGILTKPDLVDEGTEENIINIVHNIVIPLKKGYMIVKCRGQKDINEKQTLADAIEKEKAFFEDHPHFRQASCPCVENQNTITKHIYFCFVVHRSLLDSKKATIHFLAERLTKELVEHISVSSDWSVTMDHTFQMSVSGCEVTRAEETVEPEEGRLFTKIRKEFVKWKQHLDKKANKLEEHLRDEVEEYSRTYRGRELPGFVNYKTFEVIVKQHIEDTKEPALLVLKNVTEIIHSAITTLATNHFQAFPNLLRATKVYVEDLREHEEKISIETVRHQFEMEKMVYSQDCLYSYELNTTKRKLVFVSTNADLQEMAHHVNAYFKIASDRLANQIPLIIQFHMMEQYINRLQTSMLELIGNSGETKMARLLYENKDITDSRLALQNRMERLRKAQQHLSKYVVIF</sequence>
<evidence type="ECO:0000256" key="1">
    <source>
        <dbReference type="ARBA" id="ARBA00004496"/>
    </source>
</evidence>
<dbReference type="SUPFAM" id="SSF52540">
    <property type="entry name" value="P-loop containing nucleoside triphosphate hydrolases"/>
    <property type="match status" value="1"/>
</dbReference>
<dbReference type="Pfam" id="PF01031">
    <property type="entry name" value="Dynamin_M"/>
    <property type="match status" value="2"/>
</dbReference>
<dbReference type="GO" id="GO:0098793">
    <property type="term" value="C:presynapse"/>
    <property type="evidence" value="ECO:0007669"/>
    <property type="project" value="GOC"/>
</dbReference>
<keyword evidence="3 5" id="KW-0547">Nucleotide-binding</keyword>
<keyword evidence="2" id="KW-0963">Cytoplasm</keyword>